<evidence type="ECO:0000256" key="1">
    <source>
        <dbReference type="SAM" id="SignalP"/>
    </source>
</evidence>
<comment type="caution">
    <text evidence="2">The sequence shown here is derived from an EMBL/GenBank/DDBJ whole genome shotgun (WGS) entry which is preliminary data.</text>
</comment>
<dbReference type="Proteomes" id="UP001550348">
    <property type="component" value="Unassembled WGS sequence"/>
</dbReference>
<evidence type="ECO:0000313" key="3">
    <source>
        <dbReference type="Proteomes" id="UP001550348"/>
    </source>
</evidence>
<feature type="signal peptide" evidence="1">
    <location>
        <begin position="1"/>
        <end position="27"/>
    </location>
</feature>
<organism evidence="2 3">
    <name type="scientific">Micromonospora fulviviridis</name>
    <dbReference type="NCBI Taxonomy" id="47860"/>
    <lineage>
        <taxon>Bacteria</taxon>
        <taxon>Bacillati</taxon>
        <taxon>Actinomycetota</taxon>
        <taxon>Actinomycetes</taxon>
        <taxon>Micromonosporales</taxon>
        <taxon>Micromonosporaceae</taxon>
        <taxon>Micromonospora</taxon>
    </lineage>
</organism>
<keyword evidence="3" id="KW-1185">Reference proteome</keyword>
<reference evidence="2 3" key="1">
    <citation type="submission" date="2024-06" db="EMBL/GenBank/DDBJ databases">
        <title>The Natural Products Discovery Center: Release of the First 8490 Sequenced Strains for Exploring Actinobacteria Biosynthetic Diversity.</title>
        <authorList>
            <person name="Kalkreuter E."/>
            <person name="Kautsar S.A."/>
            <person name="Yang D."/>
            <person name="Bader C.D."/>
            <person name="Teijaro C.N."/>
            <person name="Fluegel L."/>
            <person name="Davis C.M."/>
            <person name="Simpson J.R."/>
            <person name="Lauterbach L."/>
            <person name="Steele A.D."/>
            <person name="Gui C."/>
            <person name="Meng S."/>
            <person name="Li G."/>
            <person name="Viehrig K."/>
            <person name="Ye F."/>
            <person name="Su P."/>
            <person name="Kiefer A.F."/>
            <person name="Nichols A."/>
            <person name="Cepeda A.J."/>
            <person name="Yan W."/>
            <person name="Fan B."/>
            <person name="Jiang Y."/>
            <person name="Adhikari A."/>
            <person name="Zheng C.-J."/>
            <person name="Schuster L."/>
            <person name="Cowan T.M."/>
            <person name="Smanski M.J."/>
            <person name="Chevrette M.G."/>
            <person name="De Carvalho L.P.S."/>
            <person name="Shen B."/>
        </authorList>
    </citation>
    <scope>NUCLEOTIDE SEQUENCE [LARGE SCALE GENOMIC DNA]</scope>
    <source>
        <strain evidence="2 3">NPDC006286</strain>
    </source>
</reference>
<sequence>MRRLLTALATATTAAACILTAAPAATAAPAQPGGRDAAGNSVSTAATWETDTAVAGTPPSGLPCKSATGVTVCFEAHGDILWVKDTVADGYAAIASWENYLRNSSGTWQFYRHGECDNKLTAGHWGYCNKDFYEDTTLNTYGGYGSGLRLYPCTSSLCSTDYLWVRNNA</sequence>
<name>A0ABV2VVQ2_9ACTN</name>
<dbReference type="PROSITE" id="PS51257">
    <property type="entry name" value="PROKAR_LIPOPROTEIN"/>
    <property type="match status" value="1"/>
</dbReference>
<accession>A0ABV2VVQ2</accession>
<proteinExistence type="predicted"/>
<protein>
    <recommendedName>
        <fullName evidence="4">Secreted protein</fullName>
    </recommendedName>
</protein>
<feature type="chain" id="PRO_5046239497" description="Secreted protein" evidence="1">
    <location>
        <begin position="28"/>
        <end position="169"/>
    </location>
</feature>
<evidence type="ECO:0008006" key="4">
    <source>
        <dbReference type="Google" id="ProtNLM"/>
    </source>
</evidence>
<keyword evidence="1" id="KW-0732">Signal</keyword>
<dbReference type="EMBL" id="JBEXRX010000249">
    <property type="protein sequence ID" value="MEU0156875.1"/>
    <property type="molecule type" value="Genomic_DNA"/>
</dbReference>
<gene>
    <name evidence="2" type="ORF">ABZ071_34435</name>
</gene>
<evidence type="ECO:0000313" key="2">
    <source>
        <dbReference type="EMBL" id="MEU0156875.1"/>
    </source>
</evidence>
<dbReference type="RefSeq" id="WP_355668355.1">
    <property type="nucleotide sequence ID" value="NZ_JBEXRX010000249.1"/>
</dbReference>